<dbReference type="EMBL" id="JYDV01000062">
    <property type="protein sequence ID" value="KRZ37174.1"/>
    <property type="molecule type" value="Genomic_DNA"/>
</dbReference>
<proteinExistence type="predicted"/>
<gene>
    <name evidence="1" type="ORF">T4C_12061</name>
</gene>
<organism evidence="1 2">
    <name type="scientific">Trichinella pseudospiralis</name>
    <name type="common">Parasitic roundworm</name>
    <dbReference type="NCBI Taxonomy" id="6337"/>
    <lineage>
        <taxon>Eukaryota</taxon>
        <taxon>Metazoa</taxon>
        <taxon>Ecdysozoa</taxon>
        <taxon>Nematoda</taxon>
        <taxon>Enoplea</taxon>
        <taxon>Dorylaimia</taxon>
        <taxon>Trichinellida</taxon>
        <taxon>Trichinellidae</taxon>
        <taxon>Trichinella</taxon>
    </lineage>
</organism>
<dbReference type="AlphaFoldDB" id="A0A0V1JQG4"/>
<evidence type="ECO:0000313" key="1">
    <source>
        <dbReference type="EMBL" id="KRZ37174.1"/>
    </source>
</evidence>
<reference evidence="1 2" key="1">
    <citation type="submission" date="2015-01" db="EMBL/GenBank/DDBJ databases">
        <title>Evolution of Trichinella species and genotypes.</title>
        <authorList>
            <person name="Korhonen P.K."/>
            <person name="Edoardo P."/>
            <person name="Giuseppe L.R."/>
            <person name="Gasser R.B."/>
        </authorList>
    </citation>
    <scope>NUCLEOTIDE SEQUENCE [LARGE SCALE GENOMIC DNA]</scope>
    <source>
        <strain evidence="1">ISS176</strain>
    </source>
</reference>
<protein>
    <submittedName>
        <fullName evidence="1">Uncharacterized protein</fullName>
    </submittedName>
</protein>
<name>A0A0V1JQG4_TRIPS</name>
<sequence>MFTAHEFLLFALRQRYLRIHCREQFPIACKFVSSAALCKYGSFENCLIIINGALVCLTSVASGSVVKCSLLTFIYGAQQLLKAHFNSRKCLISTCLLAEHQGGYEAARGRHEADRGRHEADRGRHEAELWNEDIRYMWFPVGPNSLSLG</sequence>
<comment type="caution">
    <text evidence="1">The sequence shown here is derived from an EMBL/GenBank/DDBJ whole genome shotgun (WGS) entry which is preliminary data.</text>
</comment>
<dbReference type="Proteomes" id="UP000054826">
    <property type="component" value="Unassembled WGS sequence"/>
</dbReference>
<accession>A0A0V1JQG4</accession>
<evidence type="ECO:0000313" key="2">
    <source>
        <dbReference type="Proteomes" id="UP000054826"/>
    </source>
</evidence>